<evidence type="ECO:0000256" key="2">
    <source>
        <dbReference type="SAM" id="Phobius"/>
    </source>
</evidence>
<feature type="transmembrane region" description="Helical" evidence="2">
    <location>
        <begin position="36"/>
        <end position="55"/>
    </location>
</feature>
<evidence type="ECO:0000313" key="4">
    <source>
        <dbReference type="EMBL" id="MFC1431973.1"/>
    </source>
</evidence>
<feature type="transmembrane region" description="Helical" evidence="2">
    <location>
        <begin position="70"/>
        <end position="92"/>
    </location>
</feature>
<gene>
    <name evidence="4" type="ORF">ACEZDB_15100</name>
    <name evidence="3" type="ORF">ACEZDG_19065</name>
</gene>
<proteinExistence type="predicted"/>
<comment type="caution">
    <text evidence="3">The sequence shown here is derived from an EMBL/GenBank/DDBJ whole genome shotgun (WGS) entry which is preliminary data.</text>
</comment>
<feature type="transmembrane region" description="Helical" evidence="2">
    <location>
        <begin position="138"/>
        <end position="156"/>
    </location>
</feature>
<evidence type="ECO:0000256" key="1">
    <source>
        <dbReference type="SAM" id="MobiDB-lite"/>
    </source>
</evidence>
<dbReference type="InterPro" id="IPR046737">
    <property type="entry name" value="DUF6629"/>
</dbReference>
<dbReference type="Pfam" id="PF20334">
    <property type="entry name" value="DUF6629"/>
    <property type="match status" value="1"/>
</dbReference>
<feature type="transmembrane region" description="Helical" evidence="2">
    <location>
        <begin position="163"/>
        <end position="181"/>
    </location>
</feature>
<name>A0ABV6VCC0_9ACTN</name>
<keyword evidence="2" id="KW-0812">Transmembrane</keyword>
<keyword evidence="2" id="KW-1133">Transmembrane helix</keyword>
<reference evidence="5 6" key="1">
    <citation type="submission" date="2024-09" db="EMBL/GenBank/DDBJ databases">
        <authorList>
            <person name="Lee S.D."/>
        </authorList>
    </citation>
    <scope>NUCLEOTIDE SEQUENCE [LARGE SCALE GENOMIC DNA]</scope>
    <source>
        <strain evidence="3 6">N1-1</strain>
        <strain evidence="4 5">N1-3</strain>
    </source>
</reference>
<dbReference type="Proteomes" id="UP001592530">
    <property type="component" value="Unassembled WGS sequence"/>
</dbReference>
<dbReference type="EMBL" id="JBHEZX010000007">
    <property type="protein sequence ID" value="MFC1411369.1"/>
    <property type="molecule type" value="Genomic_DNA"/>
</dbReference>
<evidence type="ECO:0000313" key="3">
    <source>
        <dbReference type="EMBL" id="MFC1411369.1"/>
    </source>
</evidence>
<feature type="transmembrane region" description="Helical" evidence="2">
    <location>
        <begin position="99"/>
        <end position="118"/>
    </location>
</feature>
<dbReference type="RefSeq" id="WP_380510832.1">
    <property type="nucleotide sequence ID" value="NZ_JBHEZX010000007.1"/>
</dbReference>
<keyword evidence="6" id="KW-1185">Reference proteome</keyword>
<evidence type="ECO:0000313" key="6">
    <source>
        <dbReference type="Proteomes" id="UP001592582"/>
    </source>
</evidence>
<organism evidence="3 6">
    <name type="scientific">Streptacidiphilus alkalitolerans</name>
    <dbReference type="NCBI Taxonomy" id="3342712"/>
    <lineage>
        <taxon>Bacteria</taxon>
        <taxon>Bacillati</taxon>
        <taxon>Actinomycetota</taxon>
        <taxon>Actinomycetes</taxon>
        <taxon>Kitasatosporales</taxon>
        <taxon>Streptomycetaceae</taxon>
        <taxon>Streptacidiphilus</taxon>
    </lineage>
</organism>
<evidence type="ECO:0000313" key="5">
    <source>
        <dbReference type="Proteomes" id="UP001592530"/>
    </source>
</evidence>
<dbReference type="Proteomes" id="UP001592582">
    <property type="component" value="Unassembled WGS sequence"/>
</dbReference>
<sequence length="229" mass="23506">MCWSSTADLVAGGTVAALGVVALARVRRARELPLAALPLILGAHQLIEALVWWGAEGRLGAGPAAAARTAWALIAYPLLPALVPLAVLLVAMPGLRRRILPFAVIGIATSVLLLVAVLDGPVTASVDGHTLRYGVGVPHSTLVGAGYLLATVGALLASGEHDIRLLGIVCGVGAAVCLTLWQTAFVSTWCALAALSSVFVLRWLWHRSDRGSDSPGRSVPPGGPAPAAF</sequence>
<feature type="transmembrane region" description="Helical" evidence="2">
    <location>
        <begin position="187"/>
        <end position="205"/>
    </location>
</feature>
<keyword evidence="2" id="KW-0472">Membrane</keyword>
<protein>
    <submittedName>
        <fullName evidence="3">DUF6629 family protein</fullName>
    </submittedName>
</protein>
<accession>A0ABV6VCC0</accession>
<feature type="region of interest" description="Disordered" evidence="1">
    <location>
        <begin position="210"/>
        <end position="229"/>
    </location>
</feature>
<feature type="transmembrane region" description="Helical" evidence="2">
    <location>
        <begin position="6"/>
        <end position="24"/>
    </location>
</feature>
<dbReference type="EMBL" id="JBHEZY010000005">
    <property type="protein sequence ID" value="MFC1431973.1"/>
    <property type="molecule type" value="Genomic_DNA"/>
</dbReference>